<accession>A0A371B3S7</accession>
<feature type="domain" description="DUF1468" evidence="2">
    <location>
        <begin position="7"/>
        <end position="149"/>
    </location>
</feature>
<dbReference type="AlphaFoldDB" id="A0A371B3S7"/>
<gene>
    <name evidence="3" type="ORF">DXH78_16550</name>
</gene>
<keyword evidence="4" id="KW-1185">Reference proteome</keyword>
<proteinExistence type="predicted"/>
<evidence type="ECO:0000313" key="4">
    <source>
        <dbReference type="Proteomes" id="UP000263993"/>
    </source>
</evidence>
<name>A0A371B3S7_9BRAD</name>
<dbReference type="Pfam" id="PF07331">
    <property type="entry name" value="TctB"/>
    <property type="match status" value="1"/>
</dbReference>
<evidence type="ECO:0000256" key="1">
    <source>
        <dbReference type="SAM" id="Phobius"/>
    </source>
</evidence>
<reference evidence="4" key="1">
    <citation type="submission" date="2018-08" db="EMBL/GenBank/DDBJ databases">
        <authorList>
            <person name="Kim S.-J."/>
            <person name="Jung G.-Y."/>
        </authorList>
    </citation>
    <scope>NUCLEOTIDE SEQUENCE [LARGE SCALE GENOMIC DNA]</scope>
    <source>
        <strain evidence="4">GY_H</strain>
    </source>
</reference>
<feature type="transmembrane region" description="Helical" evidence="1">
    <location>
        <begin position="126"/>
        <end position="148"/>
    </location>
</feature>
<dbReference type="EMBL" id="QRGO01000002">
    <property type="protein sequence ID" value="RDV02200.1"/>
    <property type="molecule type" value="Genomic_DNA"/>
</dbReference>
<evidence type="ECO:0000313" key="3">
    <source>
        <dbReference type="EMBL" id="RDV02200.1"/>
    </source>
</evidence>
<protein>
    <submittedName>
        <fullName evidence="3">Tripartite tricarboxylate transporter TctB family protein</fullName>
    </submittedName>
</protein>
<dbReference type="InterPro" id="IPR009936">
    <property type="entry name" value="DUF1468"/>
</dbReference>
<dbReference type="OrthoDB" id="6174504at2"/>
<keyword evidence="1" id="KW-0472">Membrane</keyword>
<feature type="transmembrane region" description="Helical" evidence="1">
    <location>
        <begin position="38"/>
        <end position="59"/>
    </location>
</feature>
<comment type="caution">
    <text evidence="3">The sequence shown here is derived from an EMBL/GenBank/DDBJ whole genome shotgun (WGS) entry which is preliminary data.</text>
</comment>
<dbReference type="Proteomes" id="UP000263993">
    <property type="component" value="Unassembled WGS sequence"/>
</dbReference>
<keyword evidence="1" id="KW-1133">Transmembrane helix</keyword>
<keyword evidence="1" id="KW-0812">Transmembrane</keyword>
<sequence>MRANDAINGLILILLSVAMFAMTATFPAFPGQPYGPSLFPRVLATLLVICGALLMWRGLAARLAGARWVEMAPWTRDPWRVGSFFLMIVSLIAYILFAETIGFIPTAFVMLLALFLWFGVRPVVAIVTAVVATLLIHWFFATLLRVPLPRGLLDRIL</sequence>
<evidence type="ECO:0000259" key="2">
    <source>
        <dbReference type="Pfam" id="PF07331"/>
    </source>
</evidence>
<organism evidence="3 4">
    <name type="scientific">Undibacter mobilis</name>
    <dbReference type="NCBI Taxonomy" id="2292256"/>
    <lineage>
        <taxon>Bacteria</taxon>
        <taxon>Pseudomonadati</taxon>
        <taxon>Pseudomonadota</taxon>
        <taxon>Alphaproteobacteria</taxon>
        <taxon>Hyphomicrobiales</taxon>
        <taxon>Nitrobacteraceae</taxon>
        <taxon>Undibacter</taxon>
    </lineage>
</organism>
<dbReference type="RefSeq" id="WP_115518322.1">
    <property type="nucleotide sequence ID" value="NZ_QRGO01000002.1"/>
</dbReference>
<feature type="transmembrane region" description="Helical" evidence="1">
    <location>
        <begin position="79"/>
        <end position="97"/>
    </location>
</feature>
<feature type="transmembrane region" description="Helical" evidence="1">
    <location>
        <begin position="6"/>
        <end position="26"/>
    </location>
</feature>